<organism evidence="2 3">
    <name type="scientific">Nonomuraea jiangxiensis</name>
    <dbReference type="NCBI Taxonomy" id="633440"/>
    <lineage>
        <taxon>Bacteria</taxon>
        <taxon>Bacillati</taxon>
        <taxon>Actinomycetota</taxon>
        <taxon>Actinomycetes</taxon>
        <taxon>Streptosporangiales</taxon>
        <taxon>Streptosporangiaceae</taxon>
        <taxon>Nonomuraea</taxon>
    </lineage>
</organism>
<dbReference type="EMBL" id="FNDJ01000018">
    <property type="protein sequence ID" value="SDK73757.1"/>
    <property type="molecule type" value="Genomic_DNA"/>
</dbReference>
<dbReference type="Proteomes" id="UP000199202">
    <property type="component" value="Unassembled WGS sequence"/>
</dbReference>
<dbReference type="GO" id="GO:0003677">
    <property type="term" value="F:DNA binding"/>
    <property type="evidence" value="ECO:0007669"/>
    <property type="project" value="InterPro"/>
</dbReference>
<evidence type="ECO:0000313" key="2">
    <source>
        <dbReference type="EMBL" id="SDK73757.1"/>
    </source>
</evidence>
<reference evidence="2 3" key="1">
    <citation type="submission" date="2016-10" db="EMBL/GenBank/DDBJ databases">
        <authorList>
            <person name="de Groot N.N."/>
        </authorList>
    </citation>
    <scope>NUCLEOTIDE SEQUENCE [LARGE SCALE GENOMIC DNA]</scope>
    <source>
        <strain evidence="2 3">CGMCC 4.6533</strain>
    </source>
</reference>
<evidence type="ECO:0000256" key="1">
    <source>
        <dbReference type="ARBA" id="ARBA00023172"/>
    </source>
</evidence>
<dbReference type="GO" id="GO:0006310">
    <property type="term" value="P:DNA recombination"/>
    <property type="evidence" value="ECO:0007669"/>
    <property type="project" value="UniProtKB-KW"/>
</dbReference>
<name>A0A1G9ECB7_9ACTN</name>
<gene>
    <name evidence="2" type="ORF">SAMN05421869_118108</name>
</gene>
<protein>
    <recommendedName>
        <fullName evidence="4">Phage integrase family protein</fullName>
    </recommendedName>
</protein>
<proteinExistence type="predicted"/>
<dbReference type="InterPro" id="IPR011010">
    <property type="entry name" value="DNA_brk_join_enz"/>
</dbReference>
<dbReference type="InterPro" id="IPR013762">
    <property type="entry name" value="Integrase-like_cat_sf"/>
</dbReference>
<dbReference type="SUPFAM" id="SSF56349">
    <property type="entry name" value="DNA breaking-rejoining enzymes"/>
    <property type="match status" value="1"/>
</dbReference>
<dbReference type="Gene3D" id="1.10.443.10">
    <property type="entry name" value="Intergrase catalytic core"/>
    <property type="match status" value="1"/>
</dbReference>
<dbReference type="GO" id="GO:0015074">
    <property type="term" value="P:DNA integration"/>
    <property type="evidence" value="ECO:0007669"/>
    <property type="project" value="InterPro"/>
</dbReference>
<keyword evidence="3" id="KW-1185">Reference proteome</keyword>
<sequence length="102" mass="11594">MHGSSRPRPSVARAASPARRDAALFKTIYAFGLRRNEARMLDLGDLRRAPKTPQFRQYGGLYVRYGKASRGSPPKRRTVLTVQEMDWIADVRLMQLYGRPCG</sequence>
<evidence type="ECO:0008006" key="4">
    <source>
        <dbReference type="Google" id="ProtNLM"/>
    </source>
</evidence>
<accession>A0A1G9ECB7</accession>
<dbReference type="STRING" id="633440.SAMN05421869_118108"/>
<dbReference type="AlphaFoldDB" id="A0A1G9ECB7"/>
<evidence type="ECO:0000313" key="3">
    <source>
        <dbReference type="Proteomes" id="UP000199202"/>
    </source>
</evidence>
<keyword evidence="1" id="KW-0233">DNA recombination</keyword>